<sequence length="341" mass="37933">MVCSPDSRLQTCTCRHQSSQEQRHTMLMLLSPAKTLDMSSLAVKTLKTTPSMLQDMEDLLPVVKSLSVAALKSLFSVSDAIARLNYERYANFDTLETKQAALAFDGPAYKGLNAKSMSPADLEFAQSHLRILCGLYGVLKPLDEIKAYRLEMSNKLVNPRGKDLYAFWGDSITQTCIQELQEFEQSERFIVNCASQEYFKSIKPKLLESAGTTLYNMVFPGPSVYAKEARGAMCRYIVINRITTPEGLKGFTGSEGEWSFDANKSSGTDFVFTRGAAKKLNAKAAKPAKRAQADTVIEERDSTAKSTGKNTKKSTEKATTKDVDEETNESTMRRSKRLRSK</sequence>
<dbReference type="Pfam" id="PF03883">
    <property type="entry name" value="H2O2_YaaD"/>
    <property type="match status" value="1"/>
</dbReference>
<dbReference type="HAMAP" id="MF_00652">
    <property type="entry name" value="UPF0246"/>
    <property type="match status" value="1"/>
</dbReference>
<dbReference type="PANTHER" id="PTHR30283:SF4">
    <property type="entry name" value="PEROXIDE STRESS RESISTANCE PROTEIN YAAA"/>
    <property type="match status" value="1"/>
</dbReference>
<evidence type="ECO:0000313" key="2">
    <source>
        <dbReference type="EMBL" id="KAK3261692.1"/>
    </source>
</evidence>
<organism evidence="2 3">
    <name type="scientific">Cymbomonas tetramitiformis</name>
    <dbReference type="NCBI Taxonomy" id="36881"/>
    <lineage>
        <taxon>Eukaryota</taxon>
        <taxon>Viridiplantae</taxon>
        <taxon>Chlorophyta</taxon>
        <taxon>Pyramimonadophyceae</taxon>
        <taxon>Pyramimonadales</taxon>
        <taxon>Pyramimonadaceae</taxon>
        <taxon>Cymbomonas</taxon>
    </lineage>
</organism>
<comment type="caution">
    <text evidence="2">The sequence shown here is derived from an EMBL/GenBank/DDBJ whole genome shotgun (WGS) entry which is preliminary data.</text>
</comment>
<feature type="compositionally biased region" description="Basic and acidic residues" evidence="1">
    <location>
        <begin position="313"/>
        <end position="322"/>
    </location>
</feature>
<dbReference type="PANTHER" id="PTHR30283">
    <property type="entry name" value="PEROXIDE STRESS RESPONSE PROTEIN YAAA"/>
    <property type="match status" value="1"/>
</dbReference>
<keyword evidence="3" id="KW-1185">Reference proteome</keyword>
<dbReference type="GO" id="GO:0033194">
    <property type="term" value="P:response to hydroperoxide"/>
    <property type="evidence" value="ECO:0007669"/>
    <property type="project" value="TreeGrafter"/>
</dbReference>
<dbReference type="GO" id="GO:0005829">
    <property type="term" value="C:cytosol"/>
    <property type="evidence" value="ECO:0007669"/>
    <property type="project" value="TreeGrafter"/>
</dbReference>
<gene>
    <name evidence="2" type="ORF">CYMTET_29413</name>
</gene>
<name>A0AAE0KUZ5_9CHLO</name>
<reference evidence="2 3" key="1">
    <citation type="journal article" date="2015" name="Genome Biol. Evol.">
        <title>Comparative Genomics of a Bacterivorous Green Alga Reveals Evolutionary Causalities and Consequences of Phago-Mixotrophic Mode of Nutrition.</title>
        <authorList>
            <person name="Burns J.A."/>
            <person name="Paasch A."/>
            <person name="Narechania A."/>
            <person name="Kim E."/>
        </authorList>
    </citation>
    <scope>NUCLEOTIDE SEQUENCE [LARGE SCALE GENOMIC DNA]</scope>
    <source>
        <strain evidence="2 3">PLY_AMNH</strain>
    </source>
</reference>
<evidence type="ECO:0000256" key="1">
    <source>
        <dbReference type="SAM" id="MobiDB-lite"/>
    </source>
</evidence>
<dbReference type="Proteomes" id="UP001190700">
    <property type="component" value="Unassembled WGS sequence"/>
</dbReference>
<dbReference type="AlphaFoldDB" id="A0AAE0KUZ5"/>
<proteinExistence type="inferred from homology"/>
<evidence type="ECO:0000313" key="3">
    <source>
        <dbReference type="Proteomes" id="UP001190700"/>
    </source>
</evidence>
<feature type="region of interest" description="Disordered" evidence="1">
    <location>
        <begin position="282"/>
        <end position="341"/>
    </location>
</feature>
<accession>A0AAE0KUZ5</accession>
<dbReference type="InterPro" id="IPR005583">
    <property type="entry name" value="YaaA"/>
</dbReference>
<protein>
    <submittedName>
        <fullName evidence="2">Uncharacterized protein</fullName>
    </submittedName>
</protein>
<dbReference type="EMBL" id="LGRX02016728">
    <property type="protein sequence ID" value="KAK3261692.1"/>
    <property type="molecule type" value="Genomic_DNA"/>
</dbReference>